<dbReference type="RefSeq" id="WP_338343260.1">
    <property type="nucleotide sequence ID" value="NZ_CAUZLH010000001.1"/>
</dbReference>
<dbReference type="CDD" id="cd00143">
    <property type="entry name" value="PP2Cc"/>
    <property type="match status" value="1"/>
</dbReference>
<gene>
    <name evidence="2" type="ORF">R55214_HHFBAMCI_00218</name>
</gene>
<accession>A0ABN9YJZ4</accession>
<proteinExistence type="predicted"/>
<keyword evidence="2" id="KW-0378">Hydrolase</keyword>
<organism evidence="2 3">
    <name type="scientific">Fructobacillus evanidus</name>
    <dbReference type="NCBI Taxonomy" id="3064281"/>
    <lineage>
        <taxon>Bacteria</taxon>
        <taxon>Bacillati</taxon>
        <taxon>Bacillota</taxon>
        <taxon>Bacilli</taxon>
        <taxon>Lactobacillales</taxon>
        <taxon>Lactobacillaceae</taxon>
        <taxon>Fructobacillus</taxon>
    </lineage>
</organism>
<dbReference type="GO" id="GO:0004722">
    <property type="term" value="F:protein serine/threonine phosphatase activity"/>
    <property type="evidence" value="ECO:0007669"/>
    <property type="project" value="UniProtKB-EC"/>
</dbReference>
<dbReference type="PROSITE" id="PS51746">
    <property type="entry name" value="PPM_2"/>
    <property type="match status" value="1"/>
</dbReference>
<dbReference type="SMART" id="SM00331">
    <property type="entry name" value="PP2C_SIG"/>
    <property type="match status" value="1"/>
</dbReference>
<reference evidence="2 3" key="1">
    <citation type="submission" date="2023-10" db="EMBL/GenBank/DDBJ databases">
        <authorList>
            <person name="Botero Cardona J."/>
        </authorList>
    </citation>
    <scope>NUCLEOTIDE SEQUENCE [LARGE SCALE GENOMIC DNA]</scope>
    <source>
        <strain evidence="2 3">R-55214</strain>
    </source>
</reference>
<dbReference type="SUPFAM" id="SSF81606">
    <property type="entry name" value="PP2C-like"/>
    <property type="match status" value="1"/>
</dbReference>
<keyword evidence="3" id="KW-1185">Reference proteome</keyword>
<evidence type="ECO:0000259" key="1">
    <source>
        <dbReference type="PROSITE" id="PS51746"/>
    </source>
</evidence>
<evidence type="ECO:0000313" key="3">
    <source>
        <dbReference type="Proteomes" id="UP001314166"/>
    </source>
</evidence>
<feature type="domain" description="PPM-type phosphatase" evidence="1">
    <location>
        <begin position="2"/>
        <end position="252"/>
    </location>
</feature>
<name>A0ABN9YJZ4_9LACO</name>
<dbReference type="InterPro" id="IPR015655">
    <property type="entry name" value="PP2C"/>
</dbReference>
<protein>
    <submittedName>
        <fullName evidence="2">Serine/threonine protein phosphatase PrpC (PTC1)</fullName>
        <ecNumber evidence="2">3.1.3.16</ecNumber>
    </submittedName>
</protein>
<dbReference type="Pfam" id="PF13672">
    <property type="entry name" value="PP2C_2"/>
    <property type="match status" value="1"/>
</dbReference>
<dbReference type="Proteomes" id="UP001314166">
    <property type="component" value="Unassembled WGS sequence"/>
</dbReference>
<evidence type="ECO:0000313" key="2">
    <source>
        <dbReference type="EMBL" id="CAK1228089.1"/>
    </source>
</evidence>
<comment type="caution">
    <text evidence="2">The sequence shown here is derived from an EMBL/GenBank/DDBJ whole genome shotgun (WGS) entry which is preliminary data.</text>
</comment>
<dbReference type="EC" id="3.1.3.16" evidence="2"/>
<dbReference type="EMBL" id="CAUZMB010000001">
    <property type="protein sequence ID" value="CAK1228089.1"/>
    <property type="molecule type" value="Genomic_DNA"/>
</dbReference>
<dbReference type="PANTHER" id="PTHR47992">
    <property type="entry name" value="PROTEIN PHOSPHATASE"/>
    <property type="match status" value="1"/>
</dbReference>
<dbReference type="Gene3D" id="3.60.40.10">
    <property type="entry name" value="PPM-type phosphatase domain"/>
    <property type="match status" value="1"/>
</dbReference>
<dbReference type="SMART" id="SM00332">
    <property type="entry name" value="PP2Cc"/>
    <property type="match status" value="1"/>
</dbReference>
<sequence>MAIAYISEKGPTRADNQDAVGAFYNQSGEALVIVADGVASNPGSKQASQIVVETLGSAWQKKNMTDPESVKDWLVHQATLANRAILLAGQKNPHINNMATTVVLAACLPGQILVANAGDSRAYLLRGKSAELLTFDHTLRNEIKRESGQIYDESLPEANSLTRYLGVNQKVDLEWTTFVPKKDDWLYLTSDGLAKVLSIDDQVKLIQPGRHRPGNEPPLGSVLDLTERIRALMKAANARQAPDNITALLVTNLTNPNQQMAAKAYANVRQEKEDTDQAMPQRTGRQD</sequence>
<dbReference type="InterPro" id="IPR036457">
    <property type="entry name" value="PPM-type-like_dom_sf"/>
</dbReference>
<dbReference type="InterPro" id="IPR001932">
    <property type="entry name" value="PPM-type_phosphatase-like_dom"/>
</dbReference>